<dbReference type="EC" id="2.7.7.6" evidence="2 11"/>
<dbReference type="InterPro" id="IPR011262">
    <property type="entry name" value="DNA-dir_RNA_pol_insert"/>
</dbReference>
<keyword evidence="5 11" id="KW-0808">Transferase</keyword>
<dbReference type="EMBL" id="MGAE01000027">
    <property type="protein sequence ID" value="OGK39065.1"/>
    <property type="molecule type" value="Genomic_DNA"/>
</dbReference>
<evidence type="ECO:0000313" key="13">
    <source>
        <dbReference type="EMBL" id="OGK39065.1"/>
    </source>
</evidence>
<dbReference type="Proteomes" id="UP000179024">
    <property type="component" value="Unassembled WGS sequence"/>
</dbReference>
<proteinExistence type="inferred from homology"/>
<feature type="region of interest" description="Alpha C-terminal domain (alpha-CTD)" evidence="11">
    <location>
        <begin position="243"/>
        <end position="311"/>
    </location>
</feature>
<dbReference type="GO" id="GO:0006351">
    <property type="term" value="P:DNA-templated transcription"/>
    <property type="evidence" value="ECO:0007669"/>
    <property type="project" value="UniProtKB-UniRule"/>
</dbReference>
<dbReference type="Pfam" id="PF01000">
    <property type="entry name" value="RNA_pol_A_bac"/>
    <property type="match status" value="1"/>
</dbReference>
<evidence type="ECO:0000256" key="9">
    <source>
        <dbReference type="ARBA" id="ARBA00033070"/>
    </source>
</evidence>
<evidence type="ECO:0000259" key="12">
    <source>
        <dbReference type="SMART" id="SM00662"/>
    </source>
</evidence>
<keyword evidence="4 11" id="KW-0240">DNA-directed RNA polymerase</keyword>
<reference evidence="13 14" key="1">
    <citation type="journal article" date="2016" name="Nat. Commun.">
        <title>Thousands of microbial genomes shed light on interconnected biogeochemical processes in an aquifer system.</title>
        <authorList>
            <person name="Anantharaman K."/>
            <person name="Brown C.T."/>
            <person name="Hug L.A."/>
            <person name="Sharon I."/>
            <person name="Castelle C.J."/>
            <person name="Probst A.J."/>
            <person name="Thomas B.C."/>
            <person name="Singh A."/>
            <person name="Wilkins M.J."/>
            <person name="Karaoz U."/>
            <person name="Brodie E.L."/>
            <person name="Williams K.H."/>
            <person name="Hubbard S.S."/>
            <person name="Banfield J.F."/>
        </authorList>
    </citation>
    <scope>NUCLEOTIDE SEQUENCE [LARGE SCALE GENOMIC DNA]</scope>
</reference>
<evidence type="ECO:0000256" key="6">
    <source>
        <dbReference type="ARBA" id="ARBA00022695"/>
    </source>
</evidence>
<evidence type="ECO:0000256" key="8">
    <source>
        <dbReference type="ARBA" id="ARBA00032524"/>
    </source>
</evidence>
<comment type="subunit">
    <text evidence="11">Homodimer. The RNAP catalytic core consists of 2 alpha, 1 beta, 1 beta' and 1 omega subunit. When a sigma factor is associated with the core the holoenzyme is formed, which can initiate transcription.</text>
</comment>
<protein>
    <recommendedName>
        <fullName evidence="3 11">DNA-directed RNA polymerase subunit alpha</fullName>
        <shortName evidence="11">RNAP subunit alpha</shortName>
        <ecNumber evidence="2 11">2.7.7.6</ecNumber>
    </recommendedName>
    <alternativeName>
        <fullName evidence="9 11">RNA polymerase subunit alpha</fullName>
    </alternativeName>
    <alternativeName>
        <fullName evidence="8 11">Transcriptase subunit alpha</fullName>
    </alternativeName>
</protein>
<evidence type="ECO:0000256" key="4">
    <source>
        <dbReference type="ARBA" id="ARBA00022478"/>
    </source>
</evidence>
<evidence type="ECO:0000256" key="5">
    <source>
        <dbReference type="ARBA" id="ARBA00022679"/>
    </source>
</evidence>
<dbReference type="Gene3D" id="1.10.150.20">
    <property type="entry name" value="5' to 3' exonuclease, C-terminal subdomain"/>
    <property type="match status" value="1"/>
</dbReference>
<feature type="region of interest" description="Alpha N-terminal domain (alpha-NTD)" evidence="11">
    <location>
        <begin position="1"/>
        <end position="224"/>
    </location>
</feature>
<evidence type="ECO:0000256" key="1">
    <source>
        <dbReference type="ARBA" id="ARBA00007123"/>
    </source>
</evidence>
<evidence type="ECO:0000256" key="11">
    <source>
        <dbReference type="HAMAP-Rule" id="MF_00059"/>
    </source>
</evidence>
<dbReference type="NCBIfam" id="TIGR02027">
    <property type="entry name" value="rpoA"/>
    <property type="match status" value="1"/>
</dbReference>
<dbReference type="SUPFAM" id="SSF55257">
    <property type="entry name" value="RBP11-like subunits of RNA polymerase"/>
    <property type="match status" value="1"/>
</dbReference>
<dbReference type="SUPFAM" id="SSF56553">
    <property type="entry name" value="Insert subdomain of RNA polymerase alpha subunit"/>
    <property type="match status" value="1"/>
</dbReference>
<dbReference type="GO" id="GO:0000428">
    <property type="term" value="C:DNA-directed RNA polymerase complex"/>
    <property type="evidence" value="ECO:0007669"/>
    <property type="project" value="UniProtKB-KW"/>
</dbReference>
<keyword evidence="7 11" id="KW-0804">Transcription</keyword>
<dbReference type="InterPro" id="IPR011773">
    <property type="entry name" value="DNA-dir_RpoA"/>
</dbReference>
<comment type="similarity">
    <text evidence="1 11">Belongs to the RNA polymerase alpha chain family.</text>
</comment>
<dbReference type="AlphaFoldDB" id="A0A1F7I6S9"/>
<dbReference type="InterPro" id="IPR036643">
    <property type="entry name" value="RNApol_insert_sf"/>
</dbReference>
<organism evidence="13 14">
    <name type="scientific">Candidatus Roizmanbacteria bacterium RIFCSPHIGHO2_12_FULL_44_10</name>
    <dbReference type="NCBI Taxonomy" id="1802054"/>
    <lineage>
        <taxon>Bacteria</taxon>
        <taxon>Candidatus Roizmaniibacteriota</taxon>
    </lineage>
</organism>
<dbReference type="Gene3D" id="3.30.1360.10">
    <property type="entry name" value="RNA polymerase, RBP11-like subunit"/>
    <property type="match status" value="1"/>
</dbReference>
<dbReference type="Pfam" id="PF03118">
    <property type="entry name" value="RNA_pol_A_CTD"/>
    <property type="match status" value="1"/>
</dbReference>
<evidence type="ECO:0000256" key="10">
    <source>
        <dbReference type="ARBA" id="ARBA00048552"/>
    </source>
</evidence>
<dbReference type="Gene3D" id="2.170.120.12">
    <property type="entry name" value="DNA-directed RNA polymerase, insert domain"/>
    <property type="match status" value="1"/>
</dbReference>
<dbReference type="NCBIfam" id="NF003519">
    <property type="entry name" value="PRK05182.2-5"/>
    <property type="match status" value="1"/>
</dbReference>
<evidence type="ECO:0000256" key="3">
    <source>
        <dbReference type="ARBA" id="ARBA00015972"/>
    </source>
</evidence>
<name>A0A1F7I6S9_9BACT</name>
<dbReference type="GO" id="GO:0003677">
    <property type="term" value="F:DNA binding"/>
    <property type="evidence" value="ECO:0007669"/>
    <property type="project" value="UniProtKB-UniRule"/>
</dbReference>
<comment type="catalytic activity">
    <reaction evidence="10 11">
        <text>RNA(n) + a ribonucleoside 5'-triphosphate = RNA(n+1) + diphosphate</text>
        <dbReference type="Rhea" id="RHEA:21248"/>
        <dbReference type="Rhea" id="RHEA-COMP:14527"/>
        <dbReference type="Rhea" id="RHEA-COMP:17342"/>
        <dbReference type="ChEBI" id="CHEBI:33019"/>
        <dbReference type="ChEBI" id="CHEBI:61557"/>
        <dbReference type="ChEBI" id="CHEBI:140395"/>
        <dbReference type="EC" id="2.7.7.6"/>
    </reaction>
</comment>
<evidence type="ECO:0000256" key="2">
    <source>
        <dbReference type="ARBA" id="ARBA00012418"/>
    </source>
</evidence>
<dbReference type="GO" id="GO:0003899">
    <property type="term" value="F:DNA-directed RNA polymerase activity"/>
    <property type="evidence" value="ECO:0007669"/>
    <property type="project" value="UniProtKB-UniRule"/>
</dbReference>
<dbReference type="FunFam" id="2.170.120.12:FF:000001">
    <property type="entry name" value="DNA-directed RNA polymerase subunit alpha"/>
    <property type="match status" value="1"/>
</dbReference>
<dbReference type="Pfam" id="PF01193">
    <property type="entry name" value="RNA_pol_L"/>
    <property type="match status" value="1"/>
</dbReference>
<comment type="caution">
    <text evidence="13">The sequence shown here is derived from an EMBL/GenBank/DDBJ whole genome shotgun (WGS) entry which is preliminary data.</text>
</comment>
<accession>A0A1F7I6S9</accession>
<sequence length="311" mass="34224">MVKPQFATKKVELTKTYGKFLLTPLPSGFGQSLGNALRRVLLSSINGAAVTYVKINDVVHPFTTMEGVKESGLDIILNLKALRFKVVGDGPFTMNLTMKGKGIVLASEFKGDVEIVNKDQHIAELTSPKAKLEIALTIERGLGFSPSEEKEKKAFGVLAVDSVFSPVTKVNYRVEDERVGRKTNYDKLALEIWTDGTVSAESALKQSSEILGEYFSYILSGKDEESRKETQAEETAKEGVEVDDKVYEIIIDELDLPTRVINALLREKIETVGDLVGRGKNSLVVLKGVGRKSITLIETELSKLGIKLEEE</sequence>
<gene>
    <name evidence="11" type="primary">rpoA</name>
    <name evidence="13" type="ORF">A3F34_02580</name>
</gene>
<keyword evidence="6 11" id="KW-0548">Nucleotidyltransferase</keyword>
<dbReference type="InterPro" id="IPR036603">
    <property type="entry name" value="RBP11-like"/>
</dbReference>
<feature type="domain" description="DNA-directed RNA polymerase RpoA/D/Rpb3-type" evidence="12">
    <location>
        <begin position="17"/>
        <end position="221"/>
    </location>
</feature>
<dbReference type="GO" id="GO:0046983">
    <property type="term" value="F:protein dimerization activity"/>
    <property type="evidence" value="ECO:0007669"/>
    <property type="project" value="InterPro"/>
</dbReference>
<comment type="function">
    <text evidence="11">DNA-dependent RNA polymerase catalyzes the transcription of DNA into RNA using the four ribonucleoside triphosphates as substrates.</text>
</comment>
<dbReference type="CDD" id="cd06928">
    <property type="entry name" value="RNAP_alpha_NTD"/>
    <property type="match status" value="1"/>
</dbReference>
<dbReference type="SMART" id="SM00662">
    <property type="entry name" value="RPOLD"/>
    <property type="match status" value="1"/>
</dbReference>
<dbReference type="InterPro" id="IPR011263">
    <property type="entry name" value="DNA-dir_RNA_pol_RpoA/D/Rpb3"/>
</dbReference>
<comment type="domain">
    <text evidence="11">The N-terminal domain is essential for RNAP assembly and basal transcription, whereas the C-terminal domain is involved in interaction with transcriptional regulators and with upstream promoter elements.</text>
</comment>
<dbReference type="SUPFAM" id="SSF47789">
    <property type="entry name" value="C-terminal domain of RNA polymerase alpha subunit"/>
    <property type="match status" value="1"/>
</dbReference>
<dbReference type="GO" id="GO:0005737">
    <property type="term" value="C:cytoplasm"/>
    <property type="evidence" value="ECO:0007669"/>
    <property type="project" value="UniProtKB-ARBA"/>
</dbReference>
<evidence type="ECO:0000313" key="14">
    <source>
        <dbReference type="Proteomes" id="UP000179024"/>
    </source>
</evidence>
<evidence type="ECO:0000256" key="7">
    <source>
        <dbReference type="ARBA" id="ARBA00023163"/>
    </source>
</evidence>
<dbReference type="InterPro" id="IPR011260">
    <property type="entry name" value="RNAP_asu_C"/>
</dbReference>
<dbReference type="HAMAP" id="MF_00059">
    <property type="entry name" value="RNApol_bact_RpoA"/>
    <property type="match status" value="1"/>
</dbReference>